<accession>A0A370DSV9</accession>
<organism evidence="1 2">
    <name type="scientific">endosymbiont of Escarpia spicata</name>
    <dbReference type="NCBI Taxonomy" id="2200908"/>
    <lineage>
        <taxon>Bacteria</taxon>
        <taxon>Pseudomonadati</taxon>
        <taxon>Pseudomonadota</taxon>
        <taxon>Gammaproteobacteria</taxon>
        <taxon>sulfur-oxidizing symbionts</taxon>
    </lineage>
</organism>
<evidence type="ECO:0000313" key="2">
    <source>
        <dbReference type="Proteomes" id="UP000254771"/>
    </source>
</evidence>
<dbReference type="AlphaFoldDB" id="A0A370DSV9"/>
<keyword evidence="2" id="KW-1185">Reference proteome</keyword>
<evidence type="ECO:0000313" key="1">
    <source>
        <dbReference type="EMBL" id="RDH88222.1"/>
    </source>
</evidence>
<name>A0A370DSV9_9GAMM</name>
<reference evidence="1 2" key="1">
    <citation type="journal article" date="2018" name="ISME J.">
        <title>Endosymbiont genomes yield clues of tubeworm success.</title>
        <authorList>
            <person name="Li Y."/>
            <person name="Liles M.R."/>
            <person name="Halanych K.M."/>
        </authorList>
    </citation>
    <scope>NUCLEOTIDE SEQUENCE [LARGE SCALE GENOMIC DNA]</scope>
    <source>
        <strain evidence="1">A1462</strain>
    </source>
</reference>
<comment type="caution">
    <text evidence="1">The sequence shown here is derived from an EMBL/GenBank/DDBJ whole genome shotgun (WGS) entry which is preliminary data.</text>
</comment>
<sequence length="129" mass="15089">MGQYFPLEKYKWKFKRTKEGNWKAGMLFYTAAKPYGLKDLHIIASKPSGKGSYSDAHVTFGFAQYKERIFYQVNDDKLVADYVLAPKGWQSSFWINFPYLRASTEAEVLRFVAFWRDEGRLENPPRAVD</sequence>
<protein>
    <submittedName>
        <fullName evidence="1">Uncharacterized protein</fullName>
    </submittedName>
</protein>
<proteinExistence type="predicted"/>
<dbReference type="EMBL" id="QFXE01000002">
    <property type="protein sequence ID" value="RDH88222.1"/>
    <property type="molecule type" value="Genomic_DNA"/>
</dbReference>
<dbReference type="Proteomes" id="UP000254771">
    <property type="component" value="Unassembled WGS sequence"/>
</dbReference>
<gene>
    <name evidence="1" type="ORF">DIZ78_02240</name>
</gene>